<feature type="domain" description="Major facilitator superfamily (MFS) profile" evidence="6">
    <location>
        <begin position="86"/>
        <end position="527"/>
    </location>
</feature>
<organism evidence="7 9">
    <name type="scientific">Macrostomum lignano</name>
    <dbReference type="NCBI Taxonomy" id="282301"/>
    <lineage>
        <taxon>Eukaryota</taxon>
        <taxon>Metazoa</taxon>
        <taxon>Spiralia</taxon>
        <taxon>Lophotrochozoa</taxon>
        <taxon>Platyhelminthes</taxon>
        <taxon>Rhabditophora</taxon>
        <taxon>Macrostomorpha</taxon>
        <taxon>Macrostomida</taxon>
        <taxon>Macrostomidae</taxon>
        <taxon>Macrostomum</taxon>
    </lineage>
</organism>
<evidence type="ECO:0000256" key="4">
    <source>
        <dbReference type="ARBA" id="ARBA00023136"/>
    </source>
</evidence>
<evidence type="ECO:0000256" key="5">
    <source>
        <dbReference type="SAM" id="Phobius"/>
    </source>
</evidence>
<feature type="transmembrane region" description="Helical" evidence="5">
    <location>
        <begin position="505"/>
        <end position="522"/>
    </location>
</feature>
<evidence type="ECO:0000256" key="2">
    <source>
        <dbReference type="ARBA" id="ARBA00022692"/>
    </source>
</evidence>
<dbReference type="STRING" id="282301.A0A1I8JK61"/>
<dbReference type="GO" id="GO:0016020">
    <property type="term" value="C:membrane"/>
    <property type="evidence" value="ECO:0007669"/>
    <property type="project" value="UniProtKB-SubCell"/>
</dbReference>
<evidence type="ECO:0000256" key="1">
    <source>
        <dbReference type="ARBA" id="ARBA00004141"/>
    </source>
</evidence>
<feature type="transmembrane region" description="Helical" evidence="5">
    <location>
        <begin position="359"/>
        <end position="376"/>
    </location>
</feature>
<feature type="transmembrane region" description="Helical" evidence="5">
    <location>
        <begin position="233"/>
        <end position="254"/>
    </location>
</feature>
<comment type="subcellular location">
    <subcellularLocation>
        <location evidence="1">Membrane</location>
        <topology evidence="1">Multi-pass membrane protein</topology>
    </subcellularLocation>
</comment>
<dbReference type="CDD" id="cd17317">
    <property type="entry name" value="MFS_SLC22"/>
    <property type="match status" value="1"/>
</dbReference>
<feature type="transmembrane region" description="Helical" evidence="5">
    <location>
        <begin position="176"/>
        <end position="197"/>
    </location>
</feature>
<feature type="transmembrane region" description="Helical" evidence="5">
    <location>
        <begin position="476"/>
        <end position="499"/>
    </location>
</feature>
<dbReference type="InterPro" id="IPR005828">
    <property type="entry name" value="MFS_sugar_transport-like"/>
</dbReference>
<feature type="transmembrane region" description="Helical" evidence="5">
    <location>
        <begin position="142"/>
        <end position="164"/>
    </location>
</feature>
<accession>A0A1I8JK61</accession>
<dbReference type="WBParaSite" id="maker-uti_cns_0017704-snap-gene-0.1-mRNA-1">
    <property type="protein sequence ID" value="maker-uti_cns_0017704-snap-gene-0.1-mRNA-1"/>
    <property type="gene ID" value="maker-uti_cns_0017704-snap-gene-0.1"/>
</dbReference>
<keyword evidence="2 5" id="KW-0812">Transmembrane</keyword>
<evidence type="ECO:0000259" key="6">
    <source>
        <dbReference type="PROSITE" id="PS50850"/>
    </source>
</evidence>
<evidence type="ECO:0000256" key="3">
    <source>
        <dbReference type="ARBA" id="ARBA00022989"/>
    </source>
</evidence>
<dbReference type="PANTHER" id="PTHR24064">
    <property type="entry name" value="SOLUTE CARRIER FAMILY 22 MEMBER"/>
    <property type="match status" value="1"/>
</dbReference>
<evidence type="ECO:0000313" key="9">
    <source>
        <dbReference type="WBParaSite" id="maker-uti_cns_0048949-snap-gene-0.4-mRNA-1"/>
    </source>
</evidence>
<feature type="transmembrane region" description="Helical" evidence="5">
    <location>
        <begin position="446"/>
        <end position="464"/>
    </location>
</feature>
<dbReference type="OrthoDB" id="5141738at2759"/>
<keyword evidence="4 5" id="KW-0472">Membrane</keyword>
<dbReference type="Proteomes" id="UP000095280">
    <property type="component" value="Unplaced"/>
</dbReference>
<dbReference type="PROSITE" id="PS50850">
    <property type="entry name" value="MFS"/>
    <property type="match status" value="1"/>
</dbReference>
<dbReference type="InterPro" id="IPR020846">
    <property type="entry name" value="MFS_dom"/>
</dbReference>
<reference evidence="8 9" key="1">
    <citation type="submission" date="2016-11" db="UniProtKB">
        <authorList>
            <consortium name="WormBaseParasite"/>
        </authorList>
    </citation>
    <scope>IDENTIFICATION</scope>
</reference>
<dbReference type="InterPro" id="IPR036259">
    <property type="entry name" value="MFS_trans_sf"/>
</dbReference>
<dbReference type="Pfam" id="PF00083">
    <property type="entry name" value="Sugar_tr"/>
    <property type="match status" value="1"/>
</dbReference>
<feature type="transmembrane region" description="Helical" evidence="5">
    <location>
        <begin position="388"/>
        <end position="407"/>
    </location>
</feature>
<dbReference type="WBParaSite" id="maker-uti_cns_0048949-snap-gene-0.4-mRNA-1">
    <property type="protein sequence ID" value="maker-uti_cns_0048949-snap-gene-0.4-mRNA-1"/>
    <property type="gene ID" value="maker-uti_cns_0048949-snap-gene-0.4"/>
</dbReference>
<dbReference type="SUPFAM" id="SSF103473">
    <property type="entry name" value="MFS general substrate transporter"/>
    <property type="match status" value="1"/>
</dbReference>
<keyword evidence="3 5" id="KW-1133">Transmembrane helix</keyword>
<dbReference type="AlphaFoldDB" id="A0A1I8JK61"/>
<name>A0A1I8JK61_9PLAT</name>
<sequence length="554" mass="60955">MVNFDNVLRRIGEFGKAQILLYILIGICGIPTGEQNLSSVFTGASQEHWCRVAQLEHLPVETRKNISIPLGSDGSFERCRRFADIDLLLSNGSTVGYSTDDGAGGNSSAKRMLLDCQEWEYDRTSIYSTVGSQFNLVCKRSFAVKMITSIYMSGFLLGCTLSGLVSDRIGRIKTVAITAVGQAVFGLLAALIPVLGIHIACRFLVGACTAGTFTTAFVISMEIIGPKYRMQPGIFVQGFFAAGFILIACLAYFIRNHVTLQIVVALQPLIFVLYYWFYPESPRWLLSQGRYEEASEICKRLAKLNGRELPENFSITEEPFEMDIPDKKVKAKEVHKPQEKKQRGTILDLLRTPNMRKRTLNVFFSWFVVSLCYYGLSLNAEDLGGSVYVNTIISGLVEFPAYAMCCVTLNRFGRVRIHVASMVTGGVGCIAAAFVDIFWLKITLASLGKFAVSAAFAIIYVYSAEVFPTVIRNAGVGMASTCARIGGLLAPQIVLLNAFWQPLPFVLIGALAVSAGLLALLLPETLRQPLPETIEDGENFGQSRITQVQLEIEP</sequence>
<evidence type="ECO:0000313" key="7">
    <source>
        <dbReference type="Proteomes" id="UP000095280"/>
    </source>
</evidence>
<dbReference type="Gene3D" id="1.20.1250.20">
    <property type="entry name" value="MFS general substrate transporter like domains"/>
    <property type="match status" value="1"/>
</dbReference>
<evidence type="ECO:0000313" key="8">
    <source>
        <dbReference type="WBParaSite" id="maker-uti_cns_0017704-snap-gene-0.1-mRNA-1"/>
    </source>
</evidence>
<keyword evidence="7" id="KW-1185">Reference proteome</keyword>
<protein>
    <submittedName>
        <fullName evidence="8 9">MFS domain-containing protein</fullName>
    </submittedName>
</protein>
<feature type="transmembrane region" description="Helical" evidence="5">
    <location>
        <begin position="419"/>
        <end position="440"/>
    </location>
</feature>
<feature type="transmembrane region" description="Helical" evidence="5">
    <location>
        <begin position="260"/>
        <end position="278"/>
    </location>
</feature>
<proteinExistence type="predicted"/>
<dbReference type="GO" id="GO:0022857">
    <property type="term" value="F:transmembrane transporter activity"/>
    <property type="evidence" value="ECO:0007669"/>
    <property type="project" value="InterPro"/>
</dbReference>
<feature type="transmembrane region" description="Helical" evidence="5">
    <location>
        <begin position="203"/>
        <end position="221"/>
    </location>
</feature>